<reference evidence="10" key="2">
    <citation type="submission" date="2017-07" db="EMBL/GenBank/DDBJ databases">
        <title>WGS assembly of Populus trichocarpa.</title>
        <authorList>
            <person name="Tuskan G."/>
            <person name="Difazio S."/>
            <person name="Jansson S."/>
            <person name="Bohlmann J."/>
            <person name="Grigoriev I."/>
            <person name="Hellsten U."/>
            <person name="Putnam N."/>
            <person name="Ralph S."/>
            <person name="Rombauts S."/>
            <person name="Salamov A."/>
            <person name="Schein J."/>
            <person name="Sterck L."/>
            <person name="Aerts A."/>
            <person name="Bhalerao R."/>
            <person name="Bhalerao R."/>
            <person name="Blaudez D."/>
            <person name="Boerjan W."/>
            <person name="Brun A."/>
            <person name="Brunner A."/>
            <person name="Busov V."/>
            <person name="Campbell M."/>
            <person name="Carlson J."/>
            <person name="Chalot M."/>
            <person name="Chapman J."/>
            <person name="Chen G."/>
            <person name="Cooper D."/>
            <person name="Coutinho P."/>
            <person name="Couturier J."/>
            <person name="Covert S."/>
            <person name="Cronk Q."/>
            <person name="Cunningham R."/>
            <person name="Davis J."/>
            <person name="Degroeve S."/>
            <person name="Dejardin A."/>
            <person name="Depamphilis C."/>
            <person name="Detter J."/>
            <person name="Dirks B."/>
            <person name="Dubchak I."/>
            <person name="Duplessis S."/>
            <person name="Ehlting J."/>
            <person name="Ellis B."/>
            <person name="Gendler K."/>
            <person name="Goodstein D."/>
            <person name="Gribskov M."/>
            <person name="Grimwood J."/>
            <person name="Groover A."/>
            <person name="Gunter L."/>
            <person name="Hamberger B."/>
            <person name="Heinze B."/>
            <person name="Helariutta Y."/>
            <person name="Henrissat B."/>
            <person name="Holligan D."/>
            <person name="Holt R."/>
            <person name="Huang W."/>
            <person name="Islam-Faridi N."/>
            <person name="Jones S."/>
            <person name="Jones-Rhoades M."/>
            <person name="Jorgensen R."/>
            <person name="Joshi C."/>
            <person name="Kangasjarvi J."/>
            <person name="Karlsson J."/>
            <person name="Kelleher C."/>
            <person name="Kirkpatrick R."/>
            <person name="Kirst M."/>
            <person name="Kohler A."/>
            <person name="Kalluri U."/>
            <person name="Larimer F."/>
            <person name="Leebens-Mack J."/>
            <person name="Leple J."/>
            <person name="Locascio P."/>
            <person name="Lou Y."/>
            <person name="Lucas S."/>
            <person name="Martin F."/>
            <person name="Montanini B."/>
            <person name="Napoli C."/>
            <person name="Nelson D."/>
            <person name="Nelson C."/>
            <person name="Nieminen K."/>
            <person name="Nilsson O."/>
            <person name="Pereda V."/>
            <person name="Peter G."/>
            <person name="Philippe R."/>
            <person name="Pilate G."/>
            <person name="Poliakov A."/>
            <person name="Razumovskaya J."/>
            <person name="Richardson P."/>
            <person name="Rinaldi C."/>
            <person name="Ritland K."/>
            <person name="Rouze P."/>
            <person name="Ryaboy D."/>
            <person name="Schmutz J."/>
            <person name="Schrader J."/>
            <person name="Segerman B."/>
            <person name="Shin H."/>
            <person name="Siddiqui A."/>
            <person name="Sterky F."/>
            <person name="Terry A."/>
            <person name="Tsai C."/>
            <person name="Uberbacher E."/>
            <person name="Unneberg P."/>
            <person name="Vahala J."/>
            <person name="Wall K."/>
            <person name="Wessler S."/>
            <person name="Yang G."/>
            <person name="Yin T."/>
            <person name="Douglas C."/>
            <person name="Marra M."/>
            <person name="Sandberg G."/>
            <person name="Van De Peer Y."/>
            <person name="Rokhsar D."/>
        </authorList>
    </citation>
    <scope>NUCLEOTIDE SEQUENCE</scope>
    <source>
        <strain evidence="10">Nisqually-1</strain>
    </source>
</reference>
<evidence type="ECO:0000256" key="7">
    <source>
        <dbReference type="SAM" id="Phobius"/>
    </source>
</evidence>
<dbReference type="EMBL" id="CM009302">
    <property type="protein sequence ID" value="RQO98822.1"/>
    <property type="molecule type" value="Genomic_DNA"/>
</dbReference>
<dbReference type="SMR" id="A0A3N7FV25"/>
<evidence type="ECO:0000313" key="10">
    <source>
        <dbReference type="EMBL" id="RQO98823.1"/>
    </source>
</evidence>
<dbReference type="Gramene" id="Potri.013G015100.5.v4.1">
    <property type="protein sequence ID" value="Potri.013G015100.5.v4.1"/>
    <property type="gene ID" value="Potri.013G015100.v4.1"/>
</dbReference>
<dbReference type="InterPro" id="IPR012392">
    <property type="entry name" value="3-ktacl-CoA_syn"/>
</dbReference>
<dbReference type="EC" id="2.3.1.-" evidence="6"/>
<name>A0A3N7FV25_POPTR</name>
<dbReference type="Pfam" id="PF08392">
    <property type="entry name" value="FAE1_CUT1_RppA"/>
    <property type="match status" value="1"/>
</dbReference>
<dbReference type="STRING" id="3694.A0A3N7FV25"/>
<dbReference type="PANTHER" id="PTHR31561">
    <property type="entry name" value="3-KETOACYL-COA SYNTHASE"/>
    <property type="match status" value="1"/>
</dbReference>
<keyword evidence="3 6" id="KW-0808">Transferase</keyword>
<proteinExistence type="inferred from homology"/>
<evidence type="ECO:0000256" key="1">
    <source>
        <dbReference type="ARBA" id="ARBA00005194"/>
    </source>
</evidence>
<protein>
    <recommendedName>
        <fullName evidence="6">3-ketoacyl-CoA synthase</fullName>
        <ecNumber evidence="6">2.3.1.-</ecNumber>
    </recommendedName>
</protein>
<evidence type="ECO:0000259" key="9">
    <source>
        <dbReference type="Pfam" id="PF08541"/>
    </source>
</evidence>
<comment type="similarity">
    <text evidence="2 6">Belongs to the thiolase-like superfamily. Chalcone/stilbene synthases family.</text>
</comment>
<feature type="domain" description="FAE" evidence="8">
    <location>
        <begin position="51"/>
        <end position="337"/>
    </location>
</feature>
<feature type="domain" description="Beta-ketoacyl-[acyl-carrier-protein] synthase III C-terminal" evidence="9">
    <location>
        <begin position="356"/>
        <end position="437"/>
    </location>
</feature>
<evidence type="ECO:0000256" key="2">
    <source>
        <dbReference type="ARBA" id="ARBA00005531"/>
    </source>
</evidence>
<organism evidence="10 11">
    <name type="scientific">Populus trichocarpa</name>
    <name type="common">Western balsam poplar</name>
    <name type="synonym">Populus balsamifera subsp. trichocarpa</name>
    <dbReference type="NCBI Taxonomy" id="3694"/>
    <lineage>
        <taxon>Eukaryota</taxon>
        <taxon>Viridiplantae</taxon>
        <taxon>Streptophyta</taxon>
        <taxon>Embryophyta</taxon>
        <taxon>Tracheophyta</taxon>
        <taxon>Spermatophyta</taxon>
        <taxon>Magnoliopsida</taxon>
        <taxon>eudicotyledons</taxon>
        <taxon>Gunneridae</taxon>
        <taxon>Pentapetalae</taxon>
        <taxon>rosids</taxon>
        <taxon>fabids</taxon>
        <taxon>Malpighiales</taxon>
        <taxon>Salicaceae</taxon>
        <taxon>Saliceae</taxon>
        <taxon>Populus</taxon>
    </lineage>
</organism>
<dbReference type="GO" id="GO:0016020">
    <property type="term" value="C:membrane"/>
    <property type="evidence" value="ECO:0007669"/>
    <property type="project" value="InterPro"/>
</dbReference>
<dbReference type="EMBL" id="CM009302">
    <property type="protein sequence ID" value="RQO98823.1"/>
    <property type="molecule type" value="Genomic_DNA"/>
</dbReference>
<dbReference type="InterPro" id="IPR013747">
    <property type="entry name" value="ACP_syn_III_C"/>
</dbReference>
<gene>
    <name evidence="10" type="ORF">POPTR_013G015100</name>
</gene>
<keyword evidence="7" id="KW-0472">Membrane</keyword>
<accession>A0A3N7FV25</accession>
<dbReference type="GO" id="GO:0009922">
    <property type="term" value="F:fatty acid elongase activity"/>
    <property type="evidence" value="ECO:0007669"/>
    <property type="project" value="UniProtKB-EC"/>
</dbReference>
<feature type="transmembrane region" description="Helical" evidence="7">
    <location>
        <begin position="27"/>
        <end position="52"/>
    </location>
</feature>
<dbReference type="SUPFAM" id="SSF53901">
    <property type="entry name" value="Thiolase-like"/>
    <property type="match status" value="2"/>
</dbReference>
<evidence type="ECO:0000313" key="11">
    <source>
        <dbReference type="Proteomes" id="UP000006729"/>
    </source>
</evidence>
<evidence type="ECO:0000256" key="3">
    <source>
        <dbReference type="ARBA" id="ARBA00022679"/>
    </source>
</evidence>
<dbReference type="AlphaFoldDB" id="A0A3N7FV25"/>
<evidence type="ECO:0000259" key="8">
    <source>
        <dbReference type="Pfam" id="PF08392"/>
    </source>
</evidence>
<dbReference type="InterPro" id="IPR013601">
    <property type="entry name" value="FAE1_typ3_polyketide_synth"/>
</dbReference>
<dbReference type="InterPro" id="IPR016039">
    <property type="entry name" value="Thiolase-like"/>
</dbReference>
<evidence type="ECO:0000256" key="6">
    <source>
        <dbReference type="PIRNR" id="PIRNR036417"/>
    </source>
</evidence>
<comment type="pathway">
    <text evidence="1 6">Lipid metabolism; fatty acid biosynthesis.</text>
</comment>
<dbReference type="OMA" id="WKKIWPP"/>
<dbReference type="UniPathway" id="UPA00094"/>
<keyword evidence="11" id="KW-1185">Reference proteome</keyword>
<dbReference type="OrthoDB" id="329835at2759"/>
<dbReference type="Proteomes" id="UP000006729">
    <property type="component" value="Chromosome 13"/>
</dbReference>
<dbReference type="PIRSF" id="PIRSF036417">
    <property type="entry name" value="3-ktacl-CoA_syn"/>
    <property type="match status" value="1"/>
</dbReference>
<keyword evidence="7" id="KW-0812">Transmembrane</keyword>
<comment type="catalytic activity">
    <reaction evidence="5">
        <text>a very-long-chain acyl-CoA + malonyl-CoA + H(+) = a very-long-chain 3-oxoacyl-CoA + CO2 + CoA</text>
        <dbReference type="Rhea" id="RHEA:32727"/>
        <dbReference type="ChEBI" id="CHEBI:15378"/>
        <dbReference type="ChEBI" id="CHEBI:16526"/>
        <dbReference type="ChEBI" id="CHEBI:57287"/>
        <dbReference type="ChEBI" id="CHEBI:57384"/>
        <dbReference type="ChEBI" id="CHEBI:90725"/>
        <dbReference type="ChEBI" id="CHEBI:90736"/>
        <dbReference type="EC" id="2.3.1.199"/>
    </reaction>
</comment>
<reference evidence="10 11" key="1">
    <citation type="journal article" date="2006" name="Science">
        <title>The genome of black cottonwood, Populus trichocarpa (Torr. &amp; Gray).</title>
        <authorList>
            <person name="Tuskan G.A."/>
            <person name="Difazio S."/>
            <person name="Jansson S."/>
            <person name="Bohlmann J."/>
            <person name="Grigoriev I."/>
            <person name="Hellsten U."/>
            <person name="Putnam N."/>
            <person name="Ralph S."/>
            <person name="Rombauts S."/>
            <person name="Salamov A."/>
            <person name="Schein J."/>
            <person name="Sterck L."/>
            <person name="Aerts A."/>
            <person name="Bhalerao R.R."/>
            <person name="Bhalerao R.P."/>
            <person name="Blaudez D."/>
            <person name="Boerjan W."/>
            <person name="Brun A."/>
            <person name="Brunner A."/>
            <person name="Busov V."/>
            <person name="Campbell M."/>
            <person name="Carlson J."/>
            <person name="Chalot M."/>
            <person name="Chapman J."/>
            <person name="Chen G.L."/>
            <person name="Cooper D."/>
            <person name="Coutinho P.M."/>
            <person name="Couturier J."/>
            <person name="Covert S."/>
            <person name="Cronk Q."/>
            <person name="Cunningham R."/>
            <person name="Davis J."/>
            <person name="Degroeve S."/>
            <person name="Dejardin A."/>
            <person name="Depamphilis C."/>
            <person name="Detter J."/>
            <person name="Dirks B."/>
            <person name="Dubchak I."/>
            <person name="Duplessis S."/>
            <person name="Ehlting J."/>
            <person name="Ellis B."/>
            <person name="Gendler K."/>
            <person name="Goodstein D."/>
            <person name="Gribskov M."/>
            <person name="Grimwood J."/>
            <person name="Groover A."/>
            <person name="Gunter L."/>
            <person name="Hamberger B."/>
            <person name="Heinze B."/>
            <person name="Helariutta Y."/>
            <person name="Henrissat B."/>
            <person name="Holligan D."/>
            <person name="Holt R."/>
            <person name="Huang W."/>
            <person name="Islam-Faridi N."/>
            <person name="Jones S."/>
            <person name="Jones-Rhoades M."/>
            <person name="Jorgensen R."/>
            <person name="Joshi C."/>
            <person name="Kangasjarvi J."/>
            <person name="Karlsson J."/>
            <person name="Kelleher C."/>
            <person name="Kirkpatrick R."/>
            <person name="Kirst M."/>
            <person name="Kohler A."/>
            <person name="Kalluri U."/>
            <person name="Larimer F."/>
            <person name="Leebens-Mack J."/>
            <person name="Leple J.C."/>
            <person name="Locascio P."/>
            <person name="Lou Y."/>
            <person name="Lucas S."/>
            <person name="Martin F."/>
            <person name="Montanini B."/>
            <person name="Napoli C."/>
            <person name="Nelson D.R."/>
            <person name="Nelson C."/>
            <person name="Nieminen K."/>
            <person name="Nilsson O."/>
            <person name="Pereda V."/>
            <person name="Peter G."/>
            <person name="Philippe R."/>
            <person name="Pilate G."/>
            <person name="Poliakov A."/>
            <person name="Razumovskaya J."/>
            <person name="Richardson P."/>
            <person name="Rinaldi C."/>
            <person name="Ritland K."/>
            <person name="Rouze P."/>
            <person name="Ryaboy D."/>
            <person name="Schmutz J."/>
            <person name="Schrader J."/>
            <person name="Segerman B."/>
            <person name="Shin H."/>
            <person name="Siddiqui A."/>
            <person name="Sterky F."/>
            <person name="Terry A."/>
            <person name="Tsai C.J."/>
            <person name="Uberbacher E."/>
            <person name="Unneberg P."/>
            <person name="Vahala J."/>
            <person name="Wall K."/>
            <person name="Wessler S."/>
            <person name="Yang G."/>
            <person name="Yin T."/>
            <person name="Douglas C."/>
            <person name="Marra M."/>
            <person name="Sandberg G."/>
            <person name="Van de Peer Y."/>
            <person name="Rokhsar D."/>
        </authorList>
    </citation>
    <scope>NUCLEOTIDE SEQUENCE [LARGE SCALE GENOMIC DNA]</scope>
    <source>
        <strain evidence="11">cv. Nisqually</strain>
        <strain evidence="10">Nisqually-1</strain>
    </source>
</reference>
<dbReference type="Gramene" id="Potri.013G015100.4.v4.1">
    <property type="protein sequence ID" value="Potri.013G015100.4.v4.1"/>
    <property type="gene ID" value="Potri.013G015100.v4.1"/>
</dbReference>
<dbReference type="Gene3D" id="3.40.47.10">
    <property type="match status" value="1"/>
</dbReference>
<sequence>MIQDSPKNRKMAKDQSFMLEQTRIAEILILVADFRVLAAVTLSVAIALYLSFNSKHVYLVDFMCYKAPNTLRVPLSSLIEHVERWGKFDSKTIEFQTKISERSGIGNETYLPTGVHQFPCDLSLSSTIEEVEMVLFTIVQDLFTKHRIDPKSVDIIITNCSLVCPTPSLATMMINKFGFRSNIRSFNLSGMGCSAGLLSISLARDLLGAHNNSLALVLSMESVSSNMYHGQVKSMLLANCLFRMGGAAILLSNRKSDRQIAKYELQHLVRTHLGSKDNSYKCVVQEADDEGYTGVSLSRSIPQVAGEALKTNMTTLAALVLPYSELIQYGLSIMWKKVWPPAKKRGSCIPDFKKAFDHFCIHAGGRAVIGAIKEFLKLKDRDVEASKMTLYRFGNTSSSSTWYSLSYLEAKGRVRQGDRVWQLAFGSGFKCNSAVWKCISKIKPDNLNVWSDRIDQYPVEVPAVMDH</sequence>
<evidence type="ECO:0000256" key="4">
    <source>
        <dbReference type="ARBA" id="ARBA00023315"/>
    </source>
</evidence>
<dbReference type="FunCoup" id="A0A3N7FV25">
    <property type="interactions" value="193"/>
</dbReference>
<evidence type="ECO:0000256" key="5">
    <source>
        <dbReference type="ARBA" id="ARBA00047375"/>
    </source>
</evidence>
<dbReference type="InParanoid" id="A0A3N7FV25"/>
<keyword evidence="7" id="KW-1133">Transmembrane helix</keyword>
<dbReference type="GO" id="GO:0006633">
    <property type="term" value="P:fatty acid biosynthetic process"/>
    <property type="evidence" value="ECO:0007669"/>
    <property type="project" value="UniProtKB-UniPathway"/>
</dbReference>
<dbReference type="CDD" id="cd00831">
    <property type="entry name" value="CHS_like"/>
    <property type="match status" value="1"/>
</dbReference>
<dbReference type="Pfam" id="PF08541">
    <property type="entry name" value="ACP_syn_III_C"/>
    <property type="match status" value="1"/>
</dbReference>
<keyword evidence="4 6" id="KW-0012">Acyltransferase</keyword>